<organism evidence="5 6">
    <name type="scientific">Shimia aestuarii</name>
    <dbReference type="NCBI Taxonomy" id="254406"/>
    <lineage>
        <taxon>Bacteria</taxon>
        <taxon>Pseudomonadati</taxon>
        <taxon>Pseudomonadota</taxon>
        <taxon>Alphaproteobacteria</taxon>
        <taxon>Rhodobacterales</taxon>
        <taxon>Roseobacteraceae</taxon>
    </lineage>
</organism>
<evidence type="ECO:0000259" key="4">
    <source>
        <dbReference type="PROSITE" id="PS50043"/>
    </source>
</evidence>
<dbReference type="InterPro" id="IPR016032">
    <property type="entry name" value="Sig_transdc_resp-reg_C-effctor"/>
</dbReference>
<keyword evidence="6" id="KW-1185">Reference proteome</keyword>
<evidence type="ECO:0000256" key="2">
    <source>
        <dbReference type="ARBA" id="ARBA00023125"/>
    </source>
</evidence>
<dbReference type="Gene3D" id="1.10.10.10">
    <property type="entry name" value="Winged helix-like DNA-binding domain superfamily/Winged helix DNA-binding domain"/>
    <property type="match status" value="1"/>
</dbReference>
<accession>A0A1I4IKB1</accession>
<evidence type="ECO:0000256" key="3">
    <source>
        <dbReference type="ARBA" id="ARBA00023163"/>
    </source>
</evidence>
<name>A0A1I4IKB1_9RHOB</name>
<proteinExistence type="predicted"/>
<dbReference type="EMBL" id="FOTQ01000001">
    <property type="protein sequence ID" value="SFL54715.1"/>
    <property type="molecule type" value="Genomic_DNA"/>
</dbReference>
<gene>
    <name evidence="5" type="ORF">SAMN04488042_101639</name>
</gene>
<dbReference type="SMART" id="SM00421">
    <property type="entry name" value="HTH_LUXR"/>
    <property type="match status" value="1"/>
</dbReference>
<dbReference type="PANTHER" id="PTHR44688:SF16">
    <property type="entry name" value="DNA-BINDING TRANSCRIPTIONAL ACTIVATOR DEVR_DOSR"/>
    <property type="match status" value="1"/>
</dbReference>
<dbReference type="AlphaFoldDB" id="A0A1I4IKB1"/>
<dbReference type="CDD" id="cd06170">
    <property type="entry name" value="LuxR_C_like"/>
    <property type="match status" value="1"/>
</dbReference>
<dbReference type="SUPFAM" id="SSF75516">
    <property type="entry name" value="Pheromone-binding domain of LuxR-like quorum-sensing transcription factors"/>
    <property type="match status" value="1"/>
</dbReference>
<dbReference type="STRING" id="254406.SAMN04488042_101639"/>
<keyword evidence="3" id="KW-0804">Transcription</keyword>
<dbReference type="SUPFAM" id="SSF46894">
    <property type="entry name" value="C-terminal effector domain of the bipartite response regulators"/>
    <property type="match status" value="1"/>
</dbReference>
<feature type="domain" description="HTH luxR-type" evidence="4">
    <location>
        <begin position="193"/>
        <end position="258"/>
    </location>
</feature>
<dbReference type="InterPro" id="IPR000792">
    <property type="entry name" value="Tscrpt_reg_LuxR_C"/>
</dbReference>
<dbReference type="OrthoDB" id="7877011at2"/>
<dbReference type="GO" id="GO:0003677">
    <property type="term" value="F:DNA binding"/>
    <property type="evidence" value="ECO:0007669"/>
    <property type="project" value="UniProtKB-KW"/>
</dbReference>
<dbReference type="Pfam" id="PF03472">
    <property type="entry name" value="Autoind_bind"/>
    <property type="match status" value="1"/>
</dbReference>
<evidence type="ECO:0000256" key="1">
    <source>
        <dbReference type="ARBA" id="ARBA00023015"/>
    </source>
</evidence>
<keyword evidence="2" id="KW-0238">DNA-binding</keyword>
<dbReference type="GO" id="GO:0006355">
    <property type="term" value="P:regulation of DNA-templated transcription"/>
    <property type="evidence" value="ECO:0007669"/>
    <property type="project" value="InterPro"/>
</dbReference>
<keyword evidence="1" id="KW-0805">Transcription regulation</keyword>
<reference evidence="5 6" key="1">
    <citation type="submission" date="2016-10" db="EMBL/GenBank/DDBJ databases">
        <authorList>
            <person name="de Groot N.N."/>
        </authorList>
    </citation>
    <scope>NUCLEOTIDE SEQUENCE [LARGE SCALE GENOMIC DNA]</scope>
    <source>
        <strain evidence="5 6">DSM 15283</strain>
    </source>
</reference>
<dbReference type="InterPro" id="IPR036693">
    <property type="entry name" value="TF_LuxR_autoind-bd_dom_sf"/>
</dbReference>
<dbReference type="PRINTS" id="PR00038">
    <property type="entry name" value="HTHLUXR"/>
</dbReference>
<dbReference type="PROSITE" id="PS50043">
    <property type="entry name" value="HTH_LUXR_2"/>
    <property type="match status" value="1"/>
</dbReference>
<dbReference type="Pfam" id="PF00196">
    <property type="entry name" value="GerE"/>
    <property type="match status" value="1"/>
</dbReference>
<protein>
    <submittedName>
        <fullName evidence="5">Regulatory protein, luxR family</fullName>
    </submittedName>
</protein>
<dbReference type="InterPro" id="IPR005143">
    <property type="entry name" value="TF_LuxR_autoind-bd_dom"/>
</dbReference>
<sequence>MEDGQNRRPLTAAEQYVPELLQEFLVGLEATSHSADVWRLIVRLGRTLNLPYIDFISANNYADWKKTLFIRTSYDSTWLNAVNKDPDLAKWSYFRTHAMHHLTPIAVGLEFVDEYHHIPEARYKVLREAASRGIRAGFSIPLRVHAPAQAALITFSGNHSKRDMKRIIQTHGWVLNAAALMGHQRYMMHFAAEFVERNAISDKQRELLEMIGAGLQDKVIAEQLGISVSAVRQRMNNLLNKTGLSNRAELAALAMSSGLLPDPLSHRGEGRDSVLVEMGVSENGPGKFRSR</sequence>
<dbReference type="InterPro" id="IPR036388">
    <property type="entry name" value="WH-like_DNA-bd_sf"/>
</dbReference>
<evidence type="ECO:0000313" key="6">
    <source>
        <dbReference type="Proteomes" id="UP000199144"/>
    </source>
</evidence>
<dbReference type="RefSeq" id="WP_093090787.1">
    <property type="nucleotide sequence ID" value="NZ_FOTQ01000001.1"/>
</dbReference>
<dbReference type="Proteomes" id="UP000199144">
    <property type="component" value="Unassembled WGS sequence"/>
</dbReference>
<dbReference type="Gene3D" id="3.30.450.80">
    <property type="entry name" value="Transcription factor LuxR-like, autoinducer-binding domain"/>
    <property type="match status" value="1"/>
</dbReference>
<evidence type="ECO:0000313" key="5">
    <source>
        <dbReference type="EMBL" id="SFL54715.1"/>
    </source>
</evidence>
<dbReference type="PANTHER" id="PTHR44688">
    <property type="entry name" value="DNA-BINDING TRANSCRIPTIONAL ACTIVATOR DEVR_DOSR"/>
    <property type="match status" value="1"/>
</dbReference>